<dbReference type="Pfam" id="PF13478">
    <property type="entry name" value="XdhC_C"/>
    <property type="match status" value="1"/>
</dbReference>
<dbReference type="Gene3D" id="3.40.50.720">
    <property type="entry name" value="NAD(P)-binding Rossmann-like Domain"/>
    <property type="match status" value="1"/>
</dbReference>
<comment type="caution">
    <text evidence="3">The sequence shown here is derived from an EMBL/GenBank/DDBJ whole genome shotgun (WGS) entry which is preliminary data.</text>
</comment>
<dbReference type="AlphaFoldDB" id="A0A2G8TF41"/>
<proteinExistence type="predicted"/>
<dbReference type="PANTHER" id="PTHR30388">
    <property type="entry name" value="ALDEHYDE OXIDOREDUCTASE MOLYBDENUM COFACTOR ASSEMBLY PROTEIN"/>
    <property type="match status" value="1"/>
</dbReference>
<sequence>MDSLDLSVLSDVAAWRRCGHAVTLVTVVETWGSAPRPPGALLAVRDDGLVSGSVSGGCVEDDLIARARAGLRAGAAAPACGKPCIIAYGVTREEAARFRLPCGGTLRLVQESVADSAWVEQLLARTASHQLVARTLDLATGAVELSDAVRGQAIAFNGATLTTVFGPKWRLLLIGAGQLSQAVAQIAVMLDFDVLVCDPREEYAASLASGGPGIGRVDGMPDDAVRALLPDAHTAIVALTHDPKLDDMALIEALQSGAFYVGALGSRRNQASRKQRLAEHFDLSETKLSRLHGPVGLALGANTPAEIAVSIVAEIVRVKNGLAGETVAARSSEMGEGCALSSPSL</sequence>
<protein>
    <submittedName>
        <fullName evidence="3">Uncharacterized protein</fullName>
    </submittedName>
</protein>
<gene>
    <name evidence="3" type="ORF">CR105_12180</name>
</gene>
<dbReference type="EMBL" id="PDOC01000006">
    <property type="protein sequence ID" value="PIL44667.1"/>
    <property type="molecule type" value="Genomic_DNA"/>
</dbReference>
<accession>A0A2G8TF41</accession>
<dbReference type="PANTHER" id="PTHR30388:SF4">
    <property type="entry name" value="MOLYBDENUM COFACTOR INSERTION CHAPERONE PAOD"/>
    <property type="match status" value="1"/>
</dbReference>
<dbReference type="Proteomes" id="UP000230390">
    <property type="component" value="Unassembled WGS sequence"/>
</dbReference>
<dbReference type="InterPro" id="IPR027051">
    <property type="entry name" value="XdhC_Rossmann_dom"/>
</dbReference>
<evidence type="ECO:0000313" key="4">
    <source>
        <dbReference type="Proteomes" id="UP000230390"/>
    </source>
</evidence>
<feature type="domain" description="XdhC Rossmann" evidence="2">
    <location>
        <begin position="171"/>
        <end position="315"/>
    </location>
</feature>
<feature type="domain" description="XdhC- CoxI" evidence="1">
    <location>
        <begin position="15"/>
        <end position="75"/>
    </location>
</feature>
<reference evidence="3 4" key="1">
    <citation type="submission" date="2017-10" db="EMBL/GenBank/DDBJ databases">
        <title>Massilia psychrophilum sp. nov., a novel purple-pigmented bacterium isolated from Tianshan glacier, Xinjiang Municipality, China.</title>
        <authorList>
            <person name="Wang H."/>
        </authorList>
    </citation>
    <scope>NUCLEOTIDE SEQUENCE [LARGE SCALE GENOMIC DNA]</scope>
    <source>
        <strain evidence="3 4">JCM 30074</strain>
    </source>
</reference>
<keyword evidence="4" id="KW-1185">Reference proteome</keyword>
<organism evidence="3 4">
    <name type="scientific">Massilia eurypsychrophila</name>
    <dbReference type="NCBI Taxonomy" id="1485217"/>
    <lineage>
        <taxon>Bacteria</taxon>
        <taxon>Pseudomonadati</taxon>
        <taxon>Pseudomonadota</taxon>
        <taxon>Betaproteobacteria</taxon>
        <taxon>Burkholderiales</taxon>
        <taxon>Oxalobacteraceae</taxon>
        <taxon>Telluria group</taxon>
        <taxon>Massilia</taxon>
    </lineage>
</organism>
<dbReference type="SUPFAM" id="SSF51735">
    <property type="entry name" value="NAD(P)-binding Rossmann-fold domains"/>
    <property type="match status" value="1"/>
</dbReference>
<evidence type="ECO:0000259" key="2">
    <source>
        <dbReference type="Pfam" id="PF13478"/>
    </source>
</evidence>
<dbReference type="InterPro" id="IPR052698">
    <property type="entry name" value="MoCofactor_Util/Proc"/>
</dbReference>
<evidence type="ECO:0000313" key="3">
    <source>
        <dbReference type="EMBL" id="PIL44667.1"/>
    </source>
</evidence>
<dbReference type="InterPro" id="IPR036291">
    <property type="entry name" value="NAD(P)-bd_dom_sf"/>
</dbReference>
<dbReference type="Pfam" id="PF02625">
    <property type="entry name" value="XdhC_CoxI"/>
    <property type="match status" value="1"/>
</dbReference>
<dbReference type="RefSeq" id="WP_099788728.1">
    <property type="nucleotide sequence ID" value="NZ_JBHLYV010000004.1"/>
</dbReference>
<dbReference type="OrthoDB" id="9815497at2"/>
<dbReference type="InterPro" id="IPR003777">
    <property type="entry name" value="XdhC_CoxI"/>
</dbReference>
<name>A0A2G8TF41_9BURK</name>
<evidence type="ECO:0000259" key="1">
    <source>
        <dbReference type="Pfam" id="PF02625"/>
    </source>
</evidence>